<dbReference type="GeneID" id="63776896"/>
<feature type="region of interest" description="Disordered" evidence="1">
    <location>
        <begin position="174"/>
        <end position="250"/>
    </location>
</feature>
<dbReference type="Proteomes" id="UP000193689">
    <property type="component" value="Unassembled WGS sequence"/>
</dbReference>
<dbReference type="AlphaFoldDB" id="A0A1Y2DRV4"/>
<evidence type="ECO:0000313" key="3">
    <source>
        <dbReference type="Proteomes" id="UP000193689"/>
    </source>
</evidence>
<accession>A0A1Y2DRV4</accession>
<gene>
    <name evidence="2" type="ORF">BCR38DRAFT_440123</name>
</gene>
<keyword evidence="3" id="KW-1185">Reference proteome</keyword>
<dbReference type="InParanoid" id="A0A1Y2DRV4"/>
<comment type="caution">
    <text evidence="2">The sequence shown here is derived from an EMBL/GenBank/DDBJ whole genome shotgun (WGS) entry which is preliminary data.</text>
</comment>
<protein>
    <submittedName>
        <fullName evidence="2">Uncharacterized protein</fullName>
    </submittedName>
</protein>
<dbReference type="EMBL" id="MCFJ01000010">
    <property type="protein sequence ID" value="ORY61415.1"/>
    <property type="molecule type" value="Genomic_DNA"/>
</dbReference>
<reference evidence="2 3" key="1">
    <citation type="submission" date="2016-07" db="EMBL/GenBank/DDBJ databases">
        <title>Pervasive Adenine N6-methylation of Active Genes in Fungi.</title>
        <authorList>
            <consortium name="DOE Joint Genome Institute"/>
            <person name="Mondo S.J."/>
            <person name="Dannebaum R.O."/>
            <person name="Kuo R.C."/>
            <person name="Labutti K."/>
            <person name="Haridas S."/>
            <person name="Kuo A."/>
            <person name="Salamov A."/>
            <person name="Ahrendt S.R."/>
            <person name="Lipzen A."/>
            <person name="Sullivan W."/>
            <person name="Andreopoulos W.B."/>
            <person name="Clum A."/>
            <person name="Lindquist E."/>
            <person name="Daum C."/>
            <person name="Ramamoorthy G.K."/>
            <person name="Gryganskyi A."/>
            <person name="Culley D."/>
            <person name="Magnuson J.K."/>
            <person name="James T.Y."/>
            <person name="O'Malley M.A."/>
            <person name="Stajich J.E."/>
            <person name="Spatafora J.W."/>
            <person name="Visel A."/>
            <person name="Grigoriev I.V."/>
        </authorList>
    </citation>
    <scope>NUCLEOTIDE SEQUENCE [LARGE SCALE GENOMIC DNA]</scope>
    <source>
        <strain evidence="2 3">CBS 129021</strain>
    </source>
</reference>
<feature type="compositionally biased region" description="Polar residues" evidence="1">
    <location>
        <begin position="208"/>
        <end position="227"/>
    </location>
</feature>
<evidence type="ECO:0000313" key="2">
    <source>
        <dbReference type="EMBL" id="ORY61415.1"/>
    </source>
</evidence>
<proteinExistence type="predicted"/>
<sequence>MMTQIHSLVDVVDSVRHRSPQRQVMPAKNAESLRSAWENDEIHEDDYTRISVLFECMYENRSGYKDSENGGQGFWTLVQRYVYWARLVGFEDLIVLTNVIIDHQCKGRLSESNYSKKKSVDDIIVAVKRWVRWLKPDALGASPSNRPLQTGGNISQVQATGCYFAPIRISPANRDHRQYTDSGEVGDSSMVGHGSSMENSPEPETETARQSTSSPATLTETQEQVRQAWQMLAEANRAKTPTWWEQGAQQ</sequence>
<dbReference type="RefSeq" id="XP_040713492.1">
    <property type="nucleotide sequence ID" value="XM_040860684.1"/>
</dbReference>
<evidence type="ECO:0000256" key="1">
    <source>
        <dbReference type="SAM" id="MobiDB-lite"/>
    </source>
</evidence>
<name>A0A1Y2DRV4_9PEZI</name>
<organism evidence="2 3">
    <name type="scientific">Pseudomassariella vexata</name>
    <dbReference type="NCBI Taxonomy" id="1141098"/>
    <lineage>
        <taxon>Eukaryota</taxon>
        <taxon>Fungi</taxon>
        <taxon>Dikarya</taxon>
        <taxon>Ascomycota</taxon>
        <taxon>Pezizomycotina</taxon>
        <taxon>Sordariomycetes</taxon>
        <taxon>Xylariomycetidae</taxon>
        <taxon>Amphisphaeriales</taxon>
        <taxon>Pseudomassariaceae</taxon>
        <taxon>Pseudomassariella</taxon>
    </lineage>
</organism>